<dbReference type="InterPro" id="IPR050301">
    <property type="entry name" value="NTE"/>
</dbReference>
<evidence type="ECO:0000256" key="2">
    <source>
        <dbReference type="ARBA" id="ARBA00022963"/>
    </source>
</evidence>
<keyword evidence="7" id="KW-1185">Reference proteome</keyword>
<keyword evidence="1 4" id="KW-0378">Hydrolase</keyword>
<comment type="caution">
    <text evidence="4">Lacks conserved residue(s) required for the propagation of feature annotation.</text>
</comment>
<evidence type="ECO:0000313" key="7">
    <source>
        <dbReference type="Proteomes" id="UP000427769"/>
    </source>
</evidence>
<dbReference type="KEGG" id="dwd:DSCW_46210"/>
<protein>
    <submittedName>
        <fullName evidence="6">Phosphoesterase</fullName>
    </submittedName>
</protein>
<accession>A0A5K7ZFT5</accession>
<dbReference type="PANTHER" id="PTHR14226">
    <property type="entry name" value="NEUROPATHY TARGET ESTERASE/SWISS CHEESE D.MELANOGASTER"/>
    <property type="match status" value="1"/>
</dbReference>
<sequence length="315" mass="34494">MALVLGSGSSRGWAHIGAIEALEEEDIPIDFISGCSVGSYVGAIYASGSLGSLKDFVLRMNGKKVFSYFDVVFPRSGLLDGAKKVAELFSMHTDVKDFSQLNIPMSMVATDLHHGEKVVLRSGQLLPALRATMSVPGLFAPARVKGRWLVDGGVVDPVPVGPARATEADVVIAVDLNSGITSRRMRKPVVEEAEMTVPEDAEAKSELLTKLTDYYETAEASFKAKVNELLGREEDMPYIIDTVMTSINIMQERITRINLAVDPPDVLIQPRLGALKMMDFDQVELAIEEGYIGVKEKLEDIRALLEMPIRKPIEE</sequence>
<dbReference type="EMBL" id="AP021875">
    <property type="protein sequence ID" value="BBO77204.1"/>
    <property type="molecule type" value="Genomic_DNA"/>
</dbReference>
<dbReference type="Pfam" id="PF01734">
    <property type="entry name" value="Patatin"/>
    <property type="match status" value="1"/>
</dbReference>
<dbReference type="SUPFAM" id="SSF52151">
    <property type="entry name" value="FabD/lysophospholipase-like"/>
    <property type="match status" value="1"/>
</dbReference>
<evidence type="ECO:0000256" key="3">
    <source>
        <dbReference type="ARBA" id="ARBA00023098"/>
    </source>
</evidence>
<feature type="short sequence motif" description="DGA/G" evidence="4">
    <location>
        <begin position="151"/>
        <end position="153"/>
    </location>
</feature>
<dbReference type="Gene3D" id="3.40.1090.10">
    <property type="entry name" value="Cytosolic phospholipase A2 catalytic domain"/>
    <property type="match status" value="2"/>
</dbReference>
<dbReference type="InterPro" id="IPR016035">
    <property type="entry name" value="Acyl_Trfase/lysoPLipase"/>
</dbReference>
<feature type="domain" description="PNPLA" evidence="5">
    <location>
        <begin position="3"/>
        <end position="164"/>
    </location>
</feature>
<evidence type="ECO:0000259" key="5">
    <source>
        <dbReference type="PROSITE" id="PS51635"/>
    </source>
</evidence>
<gene>
    <name evidence="6" type="primary">ychK</name>
    <name evidence="6" type="ORF">DSCW_46210</name>
</gene>
<feature type="active site" description="Nucleophile" evidence="4">
    <location>
        <position position="36"/>
    </location>
</feature>
<keyword evidence="3 4" id="KW-0443">Lipid metabolism</keyword>
<dbReference type="InterPro" id="IPR002641">
    <property type="entry name" value="PNPLA_dom"/>
</dbReference>
<dbReference type="GO" id="GO:0016787">
    <property type="term" value="F:hydrolase activity"/>
    <property type="evidence" value="ECO:0007669"/>
    <property type="project" value="UniProtKB-UniRule"/>
</dbReference>
<dbReference type="PROSITE" id="PS51635">
    <property type="entry name" value="PNPLA"/>
    <property type="match status" value="1"/>
</dbReference>
<feature type="short sequence motif" description="GXSXG" evidence="4">
    <location>
        <begin position="34"/>
        <end position="38"/>
    </location>
</feature>
<keyword evidence="2 4" id="KW-0442">Lipid degradation</keyword>
<dbReference type="Proteomes" id="UP000427769">
    <property type="component" value="Chromosome"/>
</dbReference>
<evidence type="ECO:0000313" key="6">
    <source>
        <dbReference type="EMBL" id="BBO77204.1"/>
    </source>
</evidence>
<evidence type="ECO:0000256" key="1">
    <source>
        <dbReference type="ARBA" id="ARBA00022801"/>
    </source>
</evidence>
<dbReference type="AlphaFoldDB" id="A0A5K7ZFT5"/>
<dbReference type="PANTHER" id="PTHR14226:SF76">
    <property type="entry name" value="NTE FAMILY PROTEIN RSSA"/>
    <property type="match status" value="1"/>
</dbReference>
<proteinExistence type="predicted"/>
<dbReference type="GO" id="GO:0016042">
    <property type="term" value="P:lipid catabolic process"/>
    <property type="evidence" value="ECO:0007669"/>
    <property type="project" value="UniProtKB-UniRule"/>
</dbReference>
<reference evidence="6 7" key="1">
    <citation type="submission" date="2019-11" db="EMBL/GenBank/DDBJ databases">
        <title>Comparative genomics of hydrocarbon-degrading Desulfosarcina strains.</title>
        <authorList>
            <person name="Watanabe M."/>
            <person name="Kojima H."/>
            <person name="Fukui M."/>
        </authorList>
    </citation>
    <scope>NUCLEOTIDE SEQUENCE [LARGE SCALE GENOMIC DNA]</scope>
    <source>
        <strain evidence="6 7">PP31</strain>
    </source>
</reference>
<organism evidence="6 7">
    <name type="scientific">Desulfosarcina widdelii</name>
    <dbReference type="NCBI Taxonomy" id="947919"/>
    <lineage>
        <taxon>Bacteria</taxon>
        <taxon>Pseudomonadati</taxon>
        <taxon>Thermodesulfobacteriota</taxon>
        <taxon>Desulfobacteria</taxon>
        <taxon>Desulfobacterales</taxon>
        <taxon>Desulfosarcinaceae</taxon>
        <taxon>Desulfosarcina</taxon>
    </lineage>
</organism>
<feature type="active site" description="Proton acceptor" evidence="4">
    <location>
        <position position="151"/>
    </location>
</feature>
<name>A0A5K7ZFT5_9BACT</name>
<evidence type="ECO:0000256" key="4">
    <source>
        <dbReference type="PROSITE-ProRule" id="PRU01161"/>
    </source>
</evidence>